<dbReference type="InterPro" id="IPR042448">
    <property type="entry name" value="CCNB1IP1"/>
</dbReference>
<proteinExistence type="predicted"/>
<dbReference type="Proteomes" id="UP000214365">
    <property type="component" value="Unassembled WGS sequence"/>
</dbReference>
<dbReference type="RefSeq" id="XP_020117632.1">
    <property type="nucleotide sequence ID" value="XM_020262167.1"/>
</dbReference>
<comment type="caution">
    <text evidence="2">The sequence shown here is derived from an EMBL/GenBank/DDBJ whole genome shotgun (WGS) entry which is preliminary data.</text>
</comment>
<evidence type="ECO:0008006" key="4">
    <source>
        <dbReference type="Google" id="ProtNLM"/>
    </source>
</evidence>
<dbReference type="AlphaFoldDB" id="A0A225A9G3"/>
<feature type="region of interest" description="Disordered" evidence="1">
    <location>
        <begin position="181"/>
        <end position="203"/>
    </location>
</feature>
<accession>A0A225A9G3</accession>
<evidence type="ECO:0000256" key="1">
    <source>
        <dbReference type="SAM" id="MobiDB-lite"/>
    </source>
</evidence>
<dbReference type="PANTHER" id="PTHR14305:SF0">
    <property type="entry name" value="E3 UBIQUITIN-PROTEIN LIGASE CCNB1IP1"/>
    <property type="match status" value="1"/>
</dbReference>
<dbReference type="PANTHER" id="PTHR14305">
    <property type="entry name" value="E3 UBIQUITIN-PROTEIN LIGASE CCNB1IP1"/>
    <property type="match status" value="1"/>
</dbReference>
<dbReference type="STRING" id="1441469.A0A225A9G3"/>
<gene>
    <name evidence="2" type="ORF">UA08_07247</name>
</gene>
<reference evidence="2 3" key="1">
    <citation type="submission" date="2015-06" db="EMBL/GenBank/DDBJ databases">
        <title>Talaromyces atroroseus IBT 11181 draft genome.</title>
        <authorList>
            <person name="Rasmussen K.B."/>
            <person name="Rasmussen S."/>
            <person name="Petersen B."/>
            <person name="Sicheritz-Ponten T."/>
            <person name="Mortensen U.H."/>
            <person name="Thrane U."/>
        </authorList>
    </citation>
    <scope>NUCLEOTIDE SEQUENCE [LARGE SCALE GENOMIC DNA]</scope>
    <source>
        <strain evidence="2 3">IBT 11181</strain>
    </source>
</reference>
<dbReference type="OrthoDB" id="441210at2759"/>
<sequence length="236" mass="26235">MLTTSDLARHIFCLPCAESLGLSRRPQQNRTCPACQANLPNPDDVVSTTLNPTEDYKTSVLSGLDPTTIIECAGRALSFWAYQTTQEICYQEYLSKGLTEKYSTLNTEKEKVINSANTEILGLQGKIADMQLTQDQLQKKIEELSSLYQDKCKKHTQMTNLYNLLKSQAMRSQIQTAASDSVSQTLKSLPHASAARPGGPMMPQTAMAASRHFNALSSTEKPPIRNIIQNRETYIN</sequence>
<evidence type="ECO:0000313" key="2">
    <source>
        <dbReference type="EMBL" id="OKL57511.1"/>
    </source>
</evidence>
<evidence type="ECO:0000313" key="3">
    <source>
        <dbReference type="Proteomes" id="UP000214365"/>
    </source>
</evidence>
<name>A0A225A9G3_TALAT</name>
<organism evidence="2 3">
    <name type="scientific">Talaromyces atroroseus</name>
    <dbReference type="NCBI Taxonomy" id="1441469"/>
    <lineage>
        <taxon>Eukaryota</taxon>
        <taxon>Fungi</taxon>
        <taxon>Dikarya</taxon>
        <taxon>Ascomycota</taxon>
        <taxon>Pezizomycotina</taxon>
        <taxon>Eurotiomycetes</taxon>
        <taxon>Eurotiomycetidae</taxon>
        <taxon>Eurotiales</taxon>
        <taxon>Trichocomaceae</taxon>
        <taxon>Talaromyces</taxon>
        <taxon>Talaromyces sect. Trachyspermi</taxon>
    </lineage>
</organism>
<dbReference type="GeneID" id="31007003"/>
<dbReference type="GO" id="GO:0061630">
    <property type="term" value="F:ubiquitin protein ligase activity"/>
    <property type="evidence" value="ECO:0007669"/>
    <property type="project" value="InterPro"/>
</dbReference>
<protein>
    <recommendedName>
        <fullName evidence="4">E3 ubiquitin-protein ligase CCNB1IP1</fullName>
    </recommendedName>
</protein>
<keyword evidence="3" id="KW-1185">Reference proteome</keyword>
<dbReference type="GO" id="GO:0000795">
    <property type="term" value="C:synaptonemal complex"/>
    <property type="evidence" value="ECO:0007669"/>
    <property type="project" value="InterPro"/>
</dbReference>
<dbReference type="GO" id="GO:0007131">
    <property type="term" value="P:reciprocal meiotic recombination"/>
    <property type="evidence" value="ECO:0007669"/>
    <property type="project" value="InterPro"/>
</dbReference>
<dbReference type="EMBL" id="LFMY01000011">
    <property type="protein sequence ID" value="OKL57511.1"/>
    <property type="molecule type" value="Genomic_DNA"/>
</dbReference>